<comment type="subcellular location">
    <subcellularLocation>
        <location evidence="3">Cytoplasm</location>
    </subcellularLocation>
</comment>
<evidence type="ECO:0000256" key="2">
    <source>
        <dbReference type="ARBA" id="ARBA00048267"/>
    </source>
</evidence>
<evidence type="ECO:0000256" key="1">
    <source>
        <dbReference type="ARBA" id="ARBA00022801"/>
    </source>
</evidence>
<proteinExistence type="inferred from homology"/>
<dbReference type="PANTHER" id="PTHR42872">
    <property type="entry name" value="PROTEIN-GLUTAMATE METHYLESTERASE/PROTEIN-GLUTAMINE GLUTAMINASE"/>
    <property type="match status" value="1"/>
</dbReference>
<sequence>MSEEVSVLIVDDSALMRNLLGRIIEKIPGLRVADRAMNGRIALEKIPLCNPDIILLDLEMPEMNGIAFLQERKRRNIDIPVVVFSSIASEGAKVTMECLSLGACDFITKPGATQSTDLQELGEQLKEILTAYGRKRNFPSPAVTRIPPKVHTAPVVEQTRKAAVLTDRIDVIAIGISTGGPNALRKVFSEINGDLKIPILVVQHMPPGFTREFAESLNKICPLSVKEAQEGDLIQPGRVLIAPGNYHIEVEKKPLASVVHLSSEPQRNGHRPSADVLFESVAKVYKSNVLGVIMTGMGKDGAKGLGDIVNNGGISLGQDESSSVVYGMPKAAYEMGYVMKQVNLDNMAEAIYKYALSPRAITEN</sequence>
<feature type="domain" description="Response regulatory" evidence="6">
    <location>
        <begin position="6"/>
        <end position="124"/>
    </location>
</feature>
<dbReference type="InterPro" id="IPR011006">
    <property type="entry name" value="CheY-like_superfamily"/>
</dbReference>
<dbReference type="Gene3D" id="3.40.50.2300">
    <property type="match status" value="1"/>
</dbReference>
<dbReference type="AlphaFoldDB" id="A0A9D9N214"/>
<evidence type="ECO:0000256" key="3">
    <source>
        <dbReference type="HAMAP-Rule" id="MF_00099"/>
    </source>
</evidence>
<protein>
    <recommendedName>
        <fullName evidence="3">Protein-glutamate methylesterase/protein-glutamine glutaminase</fullName>
        <ecNumber evidence="3">3.1.1.61</ecNumber>
        <ecNumber evidence="3">3.5.1.44</ecNumber>
    </recommendedName>
</protein>
<feature type="active site" evidence="3 4">
    <location>
        <position position="300"/>
    </location>
</feature>
<keyword evidence="1 3" id="KW-0378">Hydrolase</keyword>
<comment type="similarity">
    <text evidence="3">Belongs to the CheB family.</text>
</comment>
<dbReference type="GO" id="GO:0005737">
    <property type="term" value="C:cytoplasm"/>
    <property type="evidence" value="ECO:0007669"/>
    <property type="project" value="UniProtKB-SubCell"/>
</dbReference>
<evidence type="ECO:0000259" key="7">
    <source>
        <dbReference type="PROSITE" id="PS50122"/>
    </source>
</evidence>
<dbReference type="SUPFAM" id="SSF52172">
    <property type="entry name" value="CheY-like"/>
    <property type="match status" value="1"/>
</dbReference>
<dbReference type="PIRSF" id="PIRSF000876">
    <property type="entry name" value="RR_chemtxs_CheB"/>
    <property type="match status" value="1"/>
</dbReference>
<dbReference type="Gene3D" id="3.40.50.180">
    <property type="entry name" value="Methylesterase CheB, C-terminal domain"/>
    <property type="match status" value="1"/>
</dbReference>
<dbReference type="PANTHER" id="PTHR42872:SF3">
    <property type="entry name" value="PROTEIN-GLUTAMATE METHYLESTERASE_PROTEIN-GLUTAMINE GLUTAMINASE 1"/>
    <property type="match status" value="1"/>
</dbReference>
<dbReference type="InterPro" id="IPR001789">
    <property type="entry name" value="Sig_transdc_resp-reg_receiver"/>
</dbReference>
<evidence type="ECO:0000256" key="4">
    <source>
        <dbReference type="PROSITE-ProRule" id="PRU00050"/>
    </source>
</evidence>
<dbReference type="NCBIfam" id="NF001965">
    <property type="entry name" value="PRK00742.1"/>
    <property type="match status" value="1"/>
</dbReference>
<comment type="function">
    <text evidence="3">Involved in chemotaxis. Part of a chemotaxis signal transduction system that modulates chemotaxis in response to various stimuli. Catalyzes the demethylation of specific methylglutamate residues introduced into the chemoreceptors (methyl-accepting chemotaxis proteins or MCP) by CheR. Also mediates the irreversible deamidation of specific glutamine residues to glutamic acid.</text>
</comment>
<dbReference type="GO" id="GO:0008984">
    <property type="term" value="F:protein-glutamate methylesterase activity"/>
    <property type="evidence" value="ECO:0007669"/>
    <property type="project" value="UniProtKB-UniRule"/>
</dbReference>
<dbReference type="EMBL" id="JADIMM010000065">
    <property type="protein sequence ID" value="MBO8457472.1"/>
    <property type="molecule type" value="Genomic_DNA"/>
</dbReference>
<dbReference type="HAMAP" id="MF_00099">
    <property type="entry name" value="CheB_chemtxs"/>
    <property type="match status" value="1"/>
</dbReference>
<dbReference type="SUPFAM" id="SSF52738">
    <property type="entry name" value="Methylesterase CheB, C-terminal domain"/>
    <property type="match status" value="1"/>
</dbReference>
<dbReference type="CDD" id="cd17541">
    <property type="entry name" value="REC_CheB-like"/>
    <property type="match status" value="1"/>
</dbReference>
<reference evidence="8" key="2">
    <citation type="journal article" date="2021" name="PeerJ">
        <title>Extensive microbial diversity within the chicken gut microbiome revealed by metagenomics and culture.</title>
        <authorList>
            <person name="Gilroy R."/>
            <person name="Ravi A."/>
            <person name="Getino M."/>
            <person name="Pursley I."/>
            <person name="Horton D.L."/>
            <person name="Alikhan N.F."/>
            <person name="Baker D."/>
            <person name="Gharbi K."/>
            <person name="Hall N."/>
            <person name="Watson M."/>
            <person name="Adriaenssens E.M."/>
            <person name="Foster-Nyarko E."/>
            <person name="Jarju S."/>
            <person name="Secka A."/>
            <person name="Antonio M."/>
            <person name="Oren A."/>
            <person name="Chaudhuri R.R."/>
            <person name="La Ragione R."/>
            <person name="Hildebrand F."/>
            <person name="Pallen M.J."/>
        </authorList>
    </citation>
    <scope>NUCLEOTIDE SEQUENCE</scope>
    <source>
        <strain evidence="8">10532</strain>
    </source>
</reference>
<dbReference type="GO" id="GO:0050568">
    <property type="term" value="F:protein-glutamine glutaminase activity"/>
    <property type="evidence" value="ECO:0007669"/>
    <property type="project" value="UniProtKB-UniRule"/>
</dbReference>
<dbReference type="EC" id="3.1.1.61" evidence="3"/>
<dbReference type="GO" id="GO:0000156">
    <property type="term" value="F:phosphorelay response regulator activity"/>
    <property type="evidence" value="ECO:0007669"/>
    <property type="project" value="InterPro"/>
</dbReference>
<comment type="PTM">
    <text evidence="3">Phosphorylated by CheA. Phosphorylation of the N-terminal regulatory domain activates the methylesterase activity.</text>
</comment>
<comment type="catalytic activity">
    <reaction evidence="2 3">
        <text>[protein]-L-glutamate 5-O-methyl ester + H2O = L-glutamyl-[protein] + methanol + H(+)</text>
        <dbReference type="Rhea" id="RHEA:23236"/>
        <dbReference type="Rhea" id="RHEA-COMP:10208"/>
        <dbReference type="Rhea" id="RHEA-COMP:10311"/>
        <dbReference type="ChEBI" id="CHEBI:15377"/>
        <dbReference type="ChEBI" id="CHEBI:15378"/>
        <dbReference type="ChEBI" id="CHEBI:17790"/>
        <dbReference type="ChEBI" id="CHEBI:29973"/>
        <dbReference type="ChEBI" id="CHEBI:82795"/>
        <dbReference type="EC" id="3.1.1.61"/>
    </reaction>
</comment>
<feature type="modified residue" description="4-aspartylphosphate" evidence="3 5">
    <location>
        <position position="57"/>
    </location>
</feature>
<gene>
    <name evidence="3" type="primary">cheB</name>
    <name evidence="8" type="ORF">IAA81_04500</name>
</gene>
<dbReference type="InterPro" id="IPR008248">
    <property type="entry name" value="CheB-like"/>
</dbReference>
<dbReference type="InterPro" id="IPR035909">
    <property type="entry name" value="CheB_C"/>
</dbReference>
<reference evidence="8" key="1">
    <citation type="submission" date="2020-10" db="EMBL/GenBank/DDBJ databases">
        <authorList>
            <person name="Gilroy R."/>
        </authorList>
    </citation>
    <scope>NUCLEOTIDE SEQUENCE</scope>
    <source>
        <strain evidence="8">10532</strain>
    </source>
</reference>
<comment type="caution">
    <text evidence="8">The sequence shown here is derived from an EMBL/GenBank/DDBJ whole genome shotgun (WGS) entry which is preliminary data.</text>
</comment>
<dbReference type="GO" id="GO:0006935">
    <property type="term" value="P:chemotaxis"/>
    <property type="evidence" value="ECO:0007669"/>
    <property type="project" value="UniProtKB-UniRule"/>
</dbReference>
<organism evidence="8 9">
    <name type="scientific">Candidatus Gallitreponema excrementavium</name>
    <dbReference type="NCBI Taxonomy" id="2840840"/>
    <lineage>
        <taxon>Bacteria</taxon>
        <taxon>Pseudomonadati</taxon>
        <taxon>Spirochaetota</taxon>
        <taxon>Spirochaetia</taxon>
        <taxon>Spirochaetales</taxon>
        <taxon>Candidatus Gallitreponema</taxon>
    </lineage>
</organism>
<dbReference type="PROSITE" id="PS50122">
    <property type="entry name" value="CHEB"/>
    <property type="match status" value="1"/>
</dbReference>
<feature type="active site" evidence="3 4">
    <location>
        <position position="177"/>
    </location>
</feature>
<dbReference type="InterPro" id="IPR000673">
    <property type="entry name" value="Sig_transdc_resp-reg_Me-estase"/>
</dbReference>
<keyword evidence="3 4" id="KW-0145">Chemotaxis</keyword>
<comment type="domain">
    <text evidence="3">Contains a C-terminal catalytic domain, and an N-terminal region which modulates catalytic activity.</text>
</comment>
<dbReference type="Proteomes" id="UP000823638">
    <property type="component" value="Unassembled WGS sequence"/>
</dbReference>
<evidence type="ECO:0000313" key="9">
    <source>
        <dbReference type="Proteomes" id="UP000823638"/>
    </source>
</evidence>
<evidence type="ECO:0000313" key="8">
    <source>
        <dbReference type="EMBL" id="MBO8457472.1"/>
    </source>
</evidence>
<keyword evidence="3" id="KW-0963">Cytoplasm</keyword>
<comment type="catalytic activity">
    <reaction evidence="3">
        <text>L-glutaminyl-[protein] + H2O = L-glutamyl-[protein] + NH4(+)</text>
        <dbReference type="Rhea" id="RHEA:16441"/>
        <dbReference type="Rhea" id="RHEA-COMP:10207"/>
        <dbReference type="Rhea" id="RHEA-COMP:10208"/>
        <dbReference type="ChEBI" id="CHEBI:15377"/>
        <dbReference type="ChEBI" id="CHEBI:28938"/>
        <dbReference type="ChEBI" id="CHEBI:29973"/>
        <dbReference type="ChEBI" id="CHEBI:30011"/>
        <dbReference type="EC" id="3.5.1.44"/>
    </reaction>
</comment>
<name>A0A9D9N214_9SPIR</name>
<keyword evidence="3 5" id="KW-0597">Phosphoprotein</keyword>
<feature type="active site" evidence="3 4">
    <location>
        <position position="204"/>
    </location>
</feature>
<dbReference type="SMART" id="SM00448">
    <property type="entry name" value="REC"/>
    <property type="match status" value="1"/>
</dbReference>
<dbReference type="EC" id="3.5.1.44" evidence="3"/>
<evidence type="ECO:0000259" key="6">
    <source>
        <dbReference type="PROSITE" id="PS50110"/>
    </source>
</evidence>
<dbReference type="Pfam" id="PF00072">
    <property type="entry name" value="Response_reg"/>
    <property type="match status" value="1"/>
</dbReference>
<accession>A0A9D9N214</accession>
<dbReference type="Pfam" id="PF01339">
    <property type="entry name" value="CheB_methylest"/>
    <property type="match status" value="1"/>
</dbReference>
<evidence type="ECO:0000256" key="5">
    <source>
        <dbReference type="PROSITE-ProRule" id="PRU00169"/>
    </source>
</evidence>
<feature type="domain" description="CheB-type methylesterase" evidence="7">
    <location>
        <begin position="165"/>
        <end position="351"/>
    </location>
</feature>
<dbReference type="PROSITE" id="PS50110">
    <property type="entry name" value="RESPONSE_REGULATORY"/>
    <property type="match status" value="1"/>
</dbReference>
<dbReference type="CDD" id="cd16432">
    <property type="entry name" value="CheB_Rec"/>
    <property type="match status" value="1"/>
</dbReference>